<evidence type="ECO:0000313" key="4">
    <source>
        <dbReference type="EMBL" id="SMF89612.1"/>
    </source>
</evidence>
<organism evidence="4 5">
    <name type="scientific">Paenibacillus uliginis N3/975</name>
    <dbReference type="NCBI Taxonomy" id="1313296"/>
    <lineage>
        <taxon>Bacteria</taxon>
        <taxon>Bacillati</taxon>
        <taxon>Bacillota</taxon>
        <taxon>Bacilli</taxon>
        <taxon>Bacillales</taxon>
        <taxon>Paenibacillaceae</taxon>
        <taxon>Paenibacillus</taxon>
    </lineage>
</organism>
<dbReference type="InterPro" id="IPR000845">
    <property type="entry name" value="Nucleoside_phosphorylase_d"/>
</dbReference>
<dbReference type="HAMAP" id="MF_00991">
    <property type="entry name" value="MqnB"/>
    <property type="match status" value="1"/>
</dbReference>
<evidence type="ECO:0000256" key="1">
    <source>
        <dbReference type="HAMAP-Rule" id="MF_00991"/>
    </source>
</evidence>
<dbReference type="EC" id="3.2.2.26" evidence="1 2"/>
<dbReference type="CDD" id="cd17766">
    <property type="entry name" value="futalosine_nucleosidase_MqnB"/>
    <property type="match status" value="1"/>
</dbReference>
<keyword evidence="1 4" id="KW-0378">Hydrolase</keyword>
<dbReference type="InterPro" id="IPR019963">
    <property type="entry name" value="FL_hydrolase_MqnB"/>
</dbReference>
<dbReference type="GO" id="GO:0009116">
    <property type="term" value="P:nucleoside metabolic process"/>
    <property type="evidence" value="ECO:0007669"/>
    <property type="project" value="InterPro"/>
</dbReference>
<dbReference type="Proteomes" id="UP000192940">
    <property type="component" value="Chromosome I"/>
</dbReference>
<protein>
    <recommendedName>
        <fullName evidence="1 2">Futalosine hydrolase</fullName>
        <shortName evidence="1">FL hydrolase</shortName>
        <ecNumber evidence="1 2">3.2.2.26</ecNumber>
    </recommendedName>
    <alternativeName>
        <fullName evidence="1">Futalosine nucleosidase</fullName>
    </alternativeName>
    <alternativeName>
        <fullName evidence="1">Menaquinone biosynthetic enzyme MqnB</fullName>
    </alternativeName>
</protein>
<evidence type="ECO:0000256" key="2">
    <source>
        <dbReference type="NCBIfam" id="TIGR03664"/>
    </source>
</evidence>
<evidence type="ECO:0000259" key="3">
    <source>
        <dbReference type="Pfam" id="PF01048"/>
    </source>
</evidence>
<dbReference type="EMBL" id="LT840184">
    <property type="protein sequence ID" value="SMF89612.1"/>
    <property type="molecule type" value="Genomic_DNA"/>
</dbReference>
<dbReference type="Pfam" id="PF01048">
    <property type="entry name" value="PNP_UDP_1"/>
    <property type="match status" value="1"/>
</dbReference>
<keyword evidence="1" id="KW-0474">Menaquinone biosynthesis</keyword>
<dbReference type="GO" id="GO:0019284">
    <property type="term" value="P:L-methionine salvage from S-adenosylmethionine"/>
    <property type="evidence" value="ECO:0007669"/>
    <property type="project" value="TreeGrafter"/>
</dbReference>
<dbReference type="SUPFAM" id="SSF53167">
    <property type="entry name" value="Purine and uridine phosphorylases"/>
    <property type="match status" value="1"/>
</dbReference>
<dbReference type="NCBIfam" id="TIGR03664">
    <property type="entry name" value="fut_nucase"/>
    <property type="match status" value="1"/>
</dbReference>
<evidence type="ECO:0000313" key="5">
    <source>
        <dbReference type="Proteomes" id="UP000192940"/>
    </source>
</evidence>
<dbReference type="RefSeq" id="WP_208915432.1">
    <property type="nucleotide sequence ID" value="NZ_LT840184.1"/>
</dbReference>
<comment type="function">
    <text evidence="1">Catalyzes the hydrolysis of futalosine (FL) to dehypoxanthine futalosine (DHFL) and hypoxanthine, a step in the biosynthesis of menaquinone (MK, vitamin K2).</text>
</comment>
<proteinExistence type="inferred from homology"/>
<dbReference type="Gene3D" id="3.40.50.1580">
    <property type="entry name" value="Nucleoside phosphorylase domain"/>
    <property type="match status" value="1"/>
</dbReference>
<keyword evidence="5" id="KW-1185">Reference proteome</keyword>
<dbReference type="AlphaFoldDB" id="A0A1X7HMU0"/>
<reference evidence="4 5" key="1">
    <citation type="submission" date="2017-04" db="EMBL/GenBank/DDBJ databases">
        <authorList>
            <person name="Afonso C.L."/>
            <person name="Miller P.J."/>
            <person name="Scott M.A."/>
            <person name="Spackman E."/>
            <person name="Goraichik I."/>
            <person name="Dimitrov K.M."/>
            <person name="Suarez D.L."/>
            <person name="Swayne D.E."/>
        </authorList>
    </citation>
    <scope>NUCLEOTIDE SEQUENCE [LARGE SCALE GENOMIC DNA]</scope>
    <source>
        <strain evidence="4 5">N3/975</strain>
    </source>
</reference>
<dbReference type="PANTHER" id="PTHR46832">
    <property type="entry name" value="5'-METHYLTHIOADENOSINE/S-ADENOSYLHOMOCYSTEINE NUCLEOSIDASE"/>
    <property type="match status" value="1"/>
</dbReference>
<accession>A0A1X7HMU0</accession>
<dbReference type="NCBIfam" id="NF006087">
    <property type="entry name" value="PRK08236.1"/>
    <property type="match status" value="1"/>
</dbReference>
<dbReference type="UniPathway" id="UPA00079"/>
<comment type="catalytic activity">
    <reaction evidence="1">
        <text>futalosine + H2O = dehypoxanthine futalosine + hypoxanthine</text>
        <dbReference type="Rhea" id="RHEA:25904"/>
        <dbReference type="ChEBI" id="CHEBI:15377"/>
        <dbReference type="ChEBI" id="CHEBI:17368"/>
        <dbReference type="ChEBI" id="CHEBI:58863"/>
        <dbReference type="ChEBI" id="CHEBI:58864"/>
        <dbReference type="EC" id="3.2.2.26"/>
    </reaction>
</comment>
<dbReference type="PANTHER" id="PTHR46832:SF2">
    <property type="entry name" value="FUTALOSINE HYDROLASE"/>
    <property type="match status" value="1"/>
</dbReference>
<dbReference type="GO" id="GO:0009234">
    <property type="term" value="P:menaquinone biosynthetic process"/>
    <property type="evidence" value="ECO:0007669"/>
    <property type="project" value="UniProtKB-UniRule"/>
</dbReference>
<feature type="domain" description="Nucleoside phosphorylase" evidence="3">
    <location>
        <begin position="21"/>
        <end position="209"/>
    </location>
</feature>
<gene>
    <name evidence="1" type="primary">mqnB</name>
    <name evidence="4" type="ORF">SAMN05661091_4712</name>
</gene>
<dbReference type="GO" id="GO:0005829">
    <property type="term" value="C:cytosol"/>
    <property type="evidence" value="ECO:0007669"/>
    <property type="project" value="TreeGrafter"/>
</dbReference>
<dbReference type="InterPro" id="IPR035994">
    <property type="entry name" value="Nucleoside_phosphorylase_sf"/>
</dbReference>
<comment type="pathway">
    <text evidence="1">Quinol/quinone metabolism; menaquinone biosynthesis.</text>
</comment>
<comment type="similarity">
    <text evidence="1">Belongs to the PNP/UDP phosphorylase family. Futalosine hydrolase subfamily.</text>
</comment>
<sequence length="218" mass="21967">MNESAQKILIVTAVAAEREAVLRGLAGDGRYEVIAAGVGLAAAASRTAKTLASGHYKFVISAGIGGGFPRQAPVGSLVVASDIIAADLGSETPDGFLSVDKLGFGSAYIQTPSKLAVLLTEALQAAGLIAACGPILSVSTTTGTKATAEALTARVPGAAAEAMEGFGVAQAAQDFGLPVLEIRAISNAVGPRDRDAWKIPQALQTLEAAISQLPEVLT</sequence>
<dbReference type="GO" id="GO:0008782">
    <property type="term" value="F:adenosylhomocysteine nucleosidase activity"/>
    <property type="evidence" value="ECO:0007669"/>
    <property type="project" value="TreeGrafter"/>
</dbReference>
<dbReference type="GO" id="GO:0008930">
    <property type="term" value="F:methylthioadenosine nucleosidase activity"/>
    <property type="evidence" value="ECO:0007669"/>
    <property type="project" value="TreeGrafter"/>
</dbReference>
<dbReference type="STRING" id="1313296.SAMN05661091_4712"/>
<name>A0A1X7HMU0_9BACL</name>